<evidence type="ECO:0000256" key="2">
    <source>
        <dbReference type="ARBA" id="ARBA00023002"/>
    </source>
</evidence>
<protein>
    <submittedName>
        <fullName evidence="5">Inositol 2-dehydrogenase</fullName>
        <ecNumber evidence="5">1.1.1.18</ecNumber>
    </submittedName>
</protein>
<evidence type="ECO:0000259" key="4">
    <source>
        <dbReference type="Pfam" id="PF22725"/>
    </source>
</evidence>
<dbReference type="InterPro" id="IPR036291">
    <property type="entry name" value="NAD(P)-bd_dom_sf"/>
</dbReference>
<comment type="caution">
    <text evidence="5">The sequence shown here is derived from an EMBL/GenBank/DDBJ whole genome shotgun (WGS) entry which is preliminary data.</text>
</comment>
<name>A0ABU3S5Z3_9HYPH</name>
<dbReference type="PANTHER" id="PTHR42840:SF3">
    <property type="entry name" value="BINDING ROSSMANN FOLD OXIDOREDUCTASE, PUTATIVE (AFU_ORTHOLOGUE AFUA_2G10240)-RELATED"/>
    <property type="match status" value="1"/>
</dbReference>
<feature type="domain" description="GFO/IDH/MocA-like oxidoreductase" evidence="4">
    <location>
        <begin position="127"/>
        <end position="247"/>
    </location>
</feature>
<accession>A0ABU3S5Z3</accession>
<evidence type="ECO:0000313" key="5">
    <source>
        <dbReference type="EMBL" id="MDU0340199.1"/>
    </source>
</evidence>
<dbReference type="EMBL" id="JAWDID010000011">
    <property type="protein sequence ID" value="MDU0340199.1"/>
    <property type="molecule type" value="Genomic_DNA"/>
</dbReference>
<dbReference type="Pfam" id="PF22725">
    <property type="entry name" value="GFO_IDH_MocA_C3"/>
    <property type="match status" value="1"/>
</dbReference>
<dbReference type="Gene3D" id="3.40.50.720">
    <property type="entry name" value="NAD(P)-binding Rossmann-like Domain"/>
    <property type="match status" value="1"/>
</dbReference>
<dbReference type="SUPFAM" id="SSF51735">
    <property type="entry name" value="NAD(P)-binding Rossmann-fold domains"/>
    <property type="match status" value="1"/>
</dbReference>
<dbReference type="EC" id="1.1.1.18" evidence="5"/>
<dbReference type="InterPro" id="IPR055170">
    <property type="entry name" value="GFO_IDH_MocA-like_dom"/>
</dbReference>
<dbReference type="Pfam" id="PF01408">
    <property type="entry name" value="GFO_IDH_MocA"/>
    <property type="match status" value="1"/>
</dbReference>
<keyword evidence="6" id="KW-1185">Reference proteome</keyword>
<dbReference type="NCBIfam" id="TIGR04380">
    <property type="entry name" value="myo_inos_iolG"/>
    <property type="match status" value="1"/>
</dbReference>
<dbReference type="PANTHER" id="PTHR42840">
    <property type="entry name" value="NAD(P)-BINDING ROSSMANN-FOLD SUPERFAMILY PROTEIN-RELATED"/>
    <property type="match status" value="1"/>
</dbReference>
<dbReference type="InterPro" id="IPR000683">
    <property type="entry name" value="Gfo/Idh/MocA-like_OxRdtase_N"/>
</dbReference>
<sequence length="332" mass="35057">MRFGLLGAGRIGRIHGLNVAARGDATLVALADASHDAAASLAAVSGAKVASAEAILSDSSIDAVLICTPTDTHADLIEAAVSAGKAVFCEKPVDLDAARIRRCLDIVAKSGKPLMIGFNRRFDPNFSALEKRLRMGEAGAIEIVSVISRDPSPPPVDYVKRSGGLFRDMMIHDFDMARFLLAEEPVEVFALGSALVDPAIGAAGDVDTAAVLMRTASGKIAQISNSRRASYGYDQRIEVHGSQGMLRAGNIHETTVEIATGAGFRADPVQNFFLERYAGAYRAELDAFIAAVRDRRQPAPSGQDGLKAQILADAATESRRTGKPVAVALETI</sequence>
<proteinExistence type="inferred from homology"/>
<evidence type="ECO:0000313" key="6">
    <source>
        <dbReference type="Proteomes" id="UP001254257"/>
    </source>
</evidence>
<dbReference type="RefSeq" id="WP_316018072.1">
    <property type="nucleotide sequence ID" value="NZ_JAWDID010000011.1"/>
</dbReference>
<reference evidence="5 6" key="1">
    <citation type="submission" date="2023-09" db="EMBL/GenBank/DDBJ databases">
        <title>Whole genome shotgun sequencing (WGS) of Bosea sp. ZW T0_25, isolated from stored onions (Allium cepa).</title>
        <authorList>
            <person name="Stoll D.A."/>
            <person name="Huch M."/>
        </authorList>
    </citation>
    <scope>NUCLEOTIDE SEQUENCE [LARGE SCALE GENOMIC DNA]</scope>
    <source>
        <strain evidence="5 6">ZW T0_25</strain>
    </source>
</reference>
<dbReference type="SUPFAM" id="SSF55347">
    <property type="entry name" value="Glyceraldehyde-3-phosphate dehydrogenase-like, C-terminal domain"/>
    <property type="match status" value="1"/>
</dbReference>
<dbReference type="InterPro" id="IPR030827">
    <property type="entry name" value="Myo_inos_IolG"/>
</dbReference>
<comment type="similarity">
    <text evidence="1">Belongs to the Gfo/Idh/MocA family.</text>
</comment>
<dbReference type="GO" id="GO:0050112">
    <property type="term" value="F:inositol 2-dehydrogenase (NAD+) activity"/>
    <property type="evidence" value="ECO:0007669"/>
    <property type="project" value="UniProtKB-EC"/>
</dbReference>
<dbReference type="Gene3D" id="3.30.360.10">
    <property type="entry name" value="Dihydrodipicolinate Reductase, domain 2"/>
    <property type="match status" value="1"/>
</dbReference>
<evidence type="ECO:0000259" key="3">
    <source>
        <dbReference type="Pfam" id="PF01408"/>
    </source>
</evidence>
<evidence type="ECO:0000256" key="1">
    <source>
        <dbReference type="ARBA" id="ARBA00010928"/>
    </source>
</evidence>
<gene>
    <name evidence="5" type="primary">iolG</name>
    <name evidence="5" type="ORF">RKE40_09920</name>
</gene>
<keyword evidence="2 5" id="KW-0560">Oxidoreductase</keyword>
<organism evidence="5 6">
    <name type="scientific">Bosea rubneri</name>
    <dbReference type="NCBI Taxonomy" id="3075434"/>
    <lineage>
        <taxon>Bacteria</taxon>
        <taxon>Pseudomonadati</taxon>
        <taxon>Pseudomonadota</taxon>
        <taxon>Alphaproteobacteria</taxon>
        <taxon>Hyphomicrobiales</taxon>
        <taxon>Boseaceae</taxon>
        <taxon>Bosea</taxon>
    </lineage>
</organism>
<dbReference type="Proteomes" id="UP001254257">
    <property type="component" value="Unassembled WGS sequence"/>
</dbReference>
<feature type="domain" description="Gfo/Idh/MocA-like oxidoreductase N-terminal" evidence="3">
    <location>
        <begin position="1"/>
        <end position="118"/>
    </location>
</feature>